<comment type="caution">
    <text evidence="2">The sequence shown here is derived from an EMBL/GenBank/DDBJ whole genome shotgun (WGS) entry which is preliminary data.</text>
</comment>
<evidence type="ECO:0000313" key="3">
    <source>
        <dbReference type="Proteomes" id="UP000268372"/>
    </source>
</evidence>
<evidence type="ECO:0000313" key="2">
    <source>
        <dbReference type="EMBL" id="RRA96052.1"/>
    </source>
</evidence>
<gene>
    <name evidence="2" type="ORF">EG242_03970</name>
</gene>
<organism evidence="2 3">
    <name type="scientific">Paenimyroides viscosum</name>
    <dbReference type="NCBI Taxonomy" id="2488729"/>
    <lineage>
        <taxon>Bacteria</taxon>
        <taxon>Pseudomonadati</taxon>
        <taxon>Bacteroidota</taxon>
        <taxon>Flavobacteriia</taxon>
        <taxon>Flavobacteriales</taxon>
        <taxon>Flavobacteriaceae</taxon>
        <taxon>Paenimyroides</taxon>
    </lineage>
</organism>
<accession>A0A3P1B5Q9</accession>
<evidence type="ECO:0008006" key="4">
    <source>
        <dbReference type="Google" id="ProtNLM"/>
    </source>
</evidence>
<dbReference type="EMBL" id="RQTJ01000005">
    <property type="protein sequence ID" value="RRA96052.1"/>
    <property type="molecule type" value="Genomic_DNA"/>
</dbReference>
<evidence type="ECO:0000256" key="1">
    <source>
        <dbReference type="SAM" id="SignalP"/>
    </source>
</evidence>
<protein>
    <recommendedName>
        <fullName evidence="4">Lipoprotein</fullName>
    </recommendedName>
</protein>
<dbReference type="OrthoDB" id="634553at2"/>
<dbReference type="Proteomes" id="UP000268372">
    <property type="component" value="Unassembled WGS sequence"/>
</dbReference>
<keyword evidence="1" id="KW-0732">Signal</keyword>
<dbReference type="AlphaFoldDB" id="A0A3P1B5Q9"/>
<reference evidence="2 3" key="1">
    <citation type="submission" date="2018-11" db="EMBL/GenBank/DDBJ databases">
        <title>Flavobacterium sp. nov., YIM 102796 draft genome.</title>
        <authorList>
            <person name="Li G."/>
            <person name="Jiang Y."/>
        </authorList>
    </citation>
    <scope>NUCLEOTIDE SEQUENCE [LARGE SCALE GENOMIC DNA]</scope>
    <source>
        <strain evidence="2 3">YIM 102796</strain>
    </source>
</reference>
<feature type="chain" id="PRO_5018039302" description="Lipoprotein" evidence="1">
    <location>
        <begin position="21"/>
        <end position="329"/>
    </location>
</feature>
<name>A0A3P1B5Q9_9FLAO</name>
<dbReference type="RefSeq" id="WP_124898613.1">
    <property type="nucleotide sequence ID" value="NZ_RQTJ01000005.1"/>
</dbReference>
<feature type="signal peptide" evidence="1">
    <location>
        <begin position="1"/>
        <end position="20"/>
    </location>
</feature>
<proteinExistence type="predicted"/>
<dbReference type="PROSITE" id="PS51257">
    <property type="entry name" value="PROKAR_LIPOPROTEIN"/>
    <property type="match status" value="1"/>
</dbReference>
<keyword evidence="3" id="KW-1185">Reference proteome</keyword>
<sequence>MKKIWLLMLLVTLLAACSTKTEKINTAFYFWRTTFSLTETEQQYLKNLEVKKLYIRYFDVGLQNNEAIPVAPIVFNVKPLGYSVVPVVYIKNEVFLQNEAADSLAVKVYSYIQQINKSVNVSVNEIQFDCDWSLKSKQNYFQFLEEFKKLHPNLSATIRLHQIKYPDKTGIPDVDKGVLMYYNMGVINAGEDNSIYSQKIARNYINSLKNYNLPLNIALPVFSWGVHIRNNQVTNLIGGLRVNDLTEGQFEKITENRFKVVKDVVFKGRYLAKDDEIKIEAVSAEQLKEMMHDIKKNSKHKPNEIIFYDLNENNLKAYEKEDFKTVSRW</sequence>